<evidence type="ECO:0000313" key="4">
    <source>
        <dbReference type="Proteomes" id="UP001602245"/>
    </source>
</evidence>
<dbReference type="InterPro" id="IPR013976">
    <property type="entry name" value="HDOD"/>
</dbReference>
<dbReference type="PROSITE" id="PS50883">
    <property type="entry name" value="EAL"/>
    <property type="match status" value="1"/>
</dbReference>
<dbReference type="PIRSF" id="PIRSF003180">
    <property type="entry name" value="DiGMPpdiest_YuxH"/>
    <property type="match status" value="1"/>
</dbReference>
<reference evidence="3 4" key="1">
    <citation type="submission" date="2024-10" db="EMBL/GenBank/DDBJ databases">
        <title>The Natural Products Discovery Center: Release of the First 8490 Sequenced Strains for Exploring Actinobacteria Biosynthetic Diversity.</title>
        <authorList>
            <person name="Kalkreuter E."/>
            <person name="Kautsar S.A."/>
            <person name="Yang D."/>
            <person name="Bader C.D."/>
            <person name="Teijaro C.N."/>
            <person name="Fluegel L."/>
            <person name="Davis C.M."/>
            <person name="Simpson J.R."/>
            <person name="Lauterbach L."/>
            <person name="Steele A.D."/>
            <person name="Gui C."/>
            <person name="Meng S."/>
            <person name="Li G."/>
            <person name="Viehrig K."/>
            <person name="Ye F."/>
            <person name="Su P."/>
            <person name="Kiefer A.F."/>
            <person name="Nichols A."/>
            <person name="Cepeda A.J."/>
            <person name="Yan W."/>
            <person name="Fan B."/>
            <person name="Jiang Y."/>
            <person name="Adhikari A."/>
            <person name="Zheng C.-J."/>
            <person name="Schuster L."/>
            <person name="Cowan T.M."/>
            <person name="Smanski M.J."/>
            <person name="Chevrette M.G."/>
            <person name="De Carvalho L.P.S."/>
            <person name="Shen B."/>
        </authorList>
    </citation>
    <scope>NUCLEOTIDE SEQUENCE [LARGE SCALE GENOMIC DNA]</scope>
    <source>
        <strain evidence="3 4">NPDC000087</strain>
    </source>
</reference>
<comment type="caution">
    <text evidence="3">The sequence shown here is derived from an EMBL/GenBank/DDBJ whole genome shotgun (WGS) entry which is preliminary data.</text>
</comment>
<evidence type="ECO:0000259" key="1">
    <source>
        <dbReference type="PROSITE" id="PS50883"/>
    </source>
</evidence>
<organism evidence="3 4">
    <name type="scientific">Paractinoplanes globisporus</name>
    <dbReference type="NCBI Taxonomy" id="113565"/>
    <lineage>
        <taxon>Bacteria</taxon>
        <taxon>Bacillati</taxon>
        <taxon>Actinomycetota</taxon>
        <taxon>Actinomycetes</taxon>
        <taxon>Micromonosporales</taxon>
        <taxon>Micromonosporaceae</taxon>
        <taxon>Paractinoplanes</taxon>
    </lineage>
</organism>
<evidence type="ECO:0000313" key="3">
    <source>
        <dbReference type="EMBL" id="MFF5291930.1"/>
    </source>
</evidence>
<name>A0ABW6WHQ7_9ACTN</name>
<dbReference type="Pfam" id="PF08668">
    <property type="entry name" value="HDOD"/>
    <property type="match status" value="1"/>
</dbReference>
<keyword evidence="4" id="KW-1185">Reference proteome</keyword>
<proteinExistence type="predicted"/>
<dbReference type="PROSITE" id="PS51833">
    <property type="entry name" value="HDOD"/>
    <property type="match status" value="1"/>
</dbReference>
<dbReference type="Gene3D" id="3.20.20.450">
    <property type="entry name" value="EAL domain"/>
    <property type="match status" value="1"/>
</dbReference>
<dbReference type="InterPro" id="IPR001633">
    <property type="entry name" value="EAL_dom"/>
</dbReference>
<feature type="domain" description="HDOD" evidence="2">
    <location>
        <begin position="209"/>
        <end position="396"/>
    </location>
</feature>
<dbReference type="SUPFAM" id="SSF109604">
    <property type="entry name" value="HD-domain/PDEase-like"/>
    <property type="match status" value="1"/>
</dbReference>
<gene>
    <name evidence="3" type="ORF">ACFY35_21015</name>
</gene>
<dbReference type="PANTHER" id="PTHR33525">
    <property type="match status" value="1"/>
</dbReference>
<accession>A0ABW6WHQ7</accession>
<protein>
    <submittedName>
        <fullName evidence="3">EAL and HDOD domain-containing protein</fullName>
    </submittedName>
</protein>
<dbReference type="InterPro" id="IPR014408">
    <property type="entry name" value="dGMP_Pdiesterase_EAL/HD-GYP"/>
</dbReference>
<dbReference type="SMART" id="SM00052">
    <property type="entry name" value="EAL"/>
    <property type="match status" value="1"/>
</dbReference>
<dbReference type="RefSeq" id="WP_157295899.1">
    <property type="nucleotide sequence ID" value="NZ_JBIAZU010000003.1"/>
</dbReference>
<sequence>MKPTAAADGTQLVHVGRQPIFDVHGGVVAYELLFRGSVDAVAAGRQDTYATSTVMVNAFTEFGIREVAGDRLCFINLTREFLVGDIALPFGPEQVVLEVLETVQMDEQVVAGITALSEAGYRIALDDFVWGSGHEVLFGLASYVKLDLLDGDLSRLDEIVAACREYPNIQIVAERLEGAEQLAIADKYAMELRQGYALSHPQVLTVASLSPSRLRRLELVAALSSSEPDLQKIVGIIASDPPLSLRVLRASNSVAAGHANRISSVRQAVVMVGLPHIRQWALLMALDDMGSGTEEHMVGVLTRARLCENIATWFGAPPDAAFMAGVISGVGRLLEVAPEGMADQFPLAPAIVTALTEGTGRLGQVLRAVDAYENGEFGSFDLAGQYMDAVRWSTRALDASSRLAAA</sequence>
<dbReference type="InterPro" id="IPR035919">
    <property type="entry name" value="EAL_sf"/>
</dbReference>
<dbReference type="EMBL" id="JBIAZU010000003">
    <property type="protein sequence ID" value="MFF5291930.1"/>
    <property type="molecule type" value="Genomic_DNA"/>
</dbReference>
<dbReference type="SUPFAM" id="SSF141868">
    <property type="entry name" value="EAL domain-like"/>
    <property type="match status" value="1"/>
</dbReference>
<dbReference type="Gene3D" id="1.10.3210.10">
    <property type="entry name" value="Hypothetical protein af1432"/>
    <property type="match status" value="1"/>
</dbReference>
<evidence type="ECO:0000259" key="2">
    <source>
        <dbReference type="PROSITE" id="PS51833"/>
    </source>
</evidence>
<feature type="domain" description="EAL" evidence="1">
    <location>
        <begin position="1"/>
        <end position="215"/>
    </location>
</feature>
<dbReference type="InterPro" id="IPR052340">
    <property type="entry name" value="RNase_Y/CdgJ"/>
</dbReference>
<dbReference type="PANTHER" id="PTHR33525:SF4">
    <property type="entry name" value="CYCLIC DI-GMP PHOSPHODIESTERASE CDGJ"/>
    <property type="match status" value="1"/>
</dbReference>
<dbReference type="Proteomes" id="UP001602245">
    <property type="component" value="Unassembled WGS sequence"/>
</dbReference>